<dbReference type="InterPro" id="IPR055411">
    <property type="entry name" value="LRR_FXL15/At3g58940/PEG3-like"/>
</dbReference>
<feature type="domain" description="F-box" evidence="2">
    <location>
        <begin position="24"/>
        <end position="60"/>
    </location>
</feature>
<dbReference type="InterPro" id="IPR036047">
    <property type="entry name" value="F-box-like_dom_sf"/>
</dbReference>
<accession>A0ABM0VZR0</accession>
<dbReference type="InterPro" id="IPR006566">
    <property type="entry name" value="FBD"/>
</dbReference>
<dbReference type="Pfam" id="PF24758">
    <property type="entry name" value="LRR_At5g56370"/>
    <property type="match status" value="1"/>
</dbReference>
<evidence type="ECO:0000313" key="3">
    <source>
        <dbReference type="Proteomes" id="UP000694864"/>
    </source>
</evidence>
<dbReference type="Proteomes" id="UP000694864">
    <property type="component" value="Chromosome 15"/>
</dbReference>
<sequence>MDGARRKRVRVTAKGSRGGRTSEGDLISDLPDSLLCEVLLKLTTKDVVRTSVLSRRWRNLWKCVPGLDLDGGDFREQGCDTESSMENCVSFVDRFLGLHSESNLESFRFNCLGPGDREPDNALIWRWMNTVLDLKVKYIDYSEDAYESDEPQIPPAIYTCQTLVSLQLFRVTMSSPEFVSLPSLRVLKLSFVKFLEDLAMETLISGCTALETLIIDRNAHEYDQLLVLRVCSQSLLSFSHYQSKDDDFLVDTSVVIDAPRLKFLKLQDLQTESFIIKNSGSLVEVDLDFVFSLNYGRNFDPGDLPKRNMIRNFLGSTYLVKDMIISSRTLEVIYDYSRCEPLPLFCNLSSLRVDSTHDSWEMLPNFLESCPNLKSLVLDFSHSLDEGRINMIPGPRCVLSSLEYVKIERPLKGDEMEMKLVSYFLENSPILKKLTLSVRDYRKKKESVILKELIAIPRLSSSCQVIFL</sequence>
<dbReference type="SUPFAM" id="SSF52047">
    <property type="entry name" value="RNI-like"/>
    <property type="match status" value="1"/>
</dbReference>
<feature type="region of interest" description="Disordered" evidence="1">
    <location>
        <begin position="1"/>
        <end position="23"/>
    </location>
</feature>
<organism evidence="3 4">
    <name type="scientific">Camelina sativa</name>
    <name type="common">False flax</name>
    <name type="synonym">Myagrum sativum</name>
    <dbReference type="NCBI Taxonomy" id="90675"/>
    <lineage>
        <taxon>Eukaryota</taxon>
        <taxon>Viridiplantae</taxon>
        <taxon>Streptophyta</taxon>
        <taxon>Embryophyta</taxon>
        <taxon>Tracheophyta</taxon>
        <taxon>Spermatophyta</taxon>
        <taxon>Magnoliopsida</taxon>
        <taxon>eudicotyledons</taxon>
        <taxon>Gunneridae</taxon>
        <taxon>Pentapetalae</taxon>
        <taxon>rosids</taxon>
        <taxon>malvids</taxon>
        <taxon>Brassicales</taxon>
        <taxon>Brassicaceae</taxon>
        <taxon>Camelineae</taxon>
        <taxon>Camelina</taxon>
    </lineage>
</organism>
<dbReference type="InterPro" id="IPR053781">
    <property type="entry name" value="F-box_AtFBL13-like"/>
</dbReference>
<dbReference type="InterPro" id="IPR001810">
    <property type="entry name" value="F-box_dom"/>
</dbReference>
<dbReference type="CDD" id="cd22160">
    <property type="entry name" value="F-box_AtFBL13-like"/>
    <property type="match status" value="1"/>
</dbReference>
<keyword evidence="3" id="KW-1185">Reference proteome</keyword>
<dbReference type="PROSITE" id="PS50181">
    <property type="entry name" value="FBOX"/>
    <property type="match status" value="1"/>
</dbReference>
<dbReference type="SUPFAM" id="SSF81383">
    <property type="entry name" value="F-box domain"/>
    <property type="match status" value="1"/>
</dbReference>
<dbReference type="SMART" id="SM00579">
    <property type="entry name" value="FBD"/>
    <property type="match status" value="1"/>
</dbReference>
<dbReference type="PANTHER" id="PTHR31900:SF33">
    <property type="entry name" value="PROTEIN WITH RNI-LIKE_FBD-LIKE DOMAIN"/>
    <property type="match status" value="1"/>
</dbReference>
<dbReference type="SMART" id="SM00256">
    <property type="entry name" value="FBOX"/>
    <property type="match status" value="1"/>
</dbReference>
<dbReference type="Pfam" id="PF08387">
    <property type="entry name" value="FBD"/>
    <property type="match status" value="1"/>
</dbReference>
<evidence type="ECO:0000259" key="2">
    <source>
        <dbReference type="PROSITE" id="PS50181"/>
    </source>
</evidence>
<dbReference type="PANTHER" id="PTHR31900">
    <property type="entry name" value="F-BOX/RNI SUPERFAMILY PROTEIN-RELATED"/>
    <property type="match status" value="1"/>
</dbReference>
<dbReference type="InterPro" id="IPR050232">
    <property type="entry name" value="FBL13/AtMIF1-like"/>
</dbReference>
<evidence type="ECO:0000313" key="4">
    <source>
        <dbReference type="RefSeq" id="XP_010463689.1"/>
    </source>
</evidence>
<evidence type="ECO:0000256" key="1">
    <source>
        <dbReference type="SAM" id="MobiDB-lite"/>
    </source>
</evidence>
<reference evidence="3" key="1">
    <citation type="journal article" date="2014" name="Nat. Commun.">
        <title>The emerging biofuel crop Camelina sativa retains a highly undifferentiated hexaploid genome structure.</title>
        <authorList>
            <person name="Kagale S."/>
            <person name="Koh C."/>
            <person name="Nixon J."/>
            <person name="Bollina V."/>
            <person name="Clarke W.E."/>
            <person name="Tuteja R."/>
            <person name="Spillane C."/>
            <person name="Robinson S.J."/>
            <person name="Links M.G."/>
            <person name="Clarke C."/>
            <person name="Higgins E.E."/>
            <person name="Huebert T."/>
            <person name="Sharpe A.G."/>
            <person name="Parkin I.A."/>
        </authorList>
    </citation>
    <scope>NUCLEOTIDE SEQUENCE [LARGE SCALE GENOMIC DNA]</scope>
    <source>
        <strain evidence="3">cv. DH55</strain>
    </source>
</reference>
<reference evidence="4" key="2">
    <citation type="submission" date="2025-08" db="UniProtKB">
        <authorList>
            <consortium name="RefSeq"/>
        </authorList>
    </citation>
    <scope>IDENTIFICATION</scope>
    <source>
        <tissue evidence="4">Leaf</tissue>
    </source>
</reference>
<dbReference type="GeneID" id="104744348"/>
<name>A0ABM0VZR0_CAMSA</name>
<gene>
    <name evidence="4" type="primary">LOC104744348</name>
</gene>
<dbReference type="RefSeq" id="XP_010463689.1">
    <property type="nucleotide sequence ID" value="XM_010465387.2"/>
</dbReference>
<dbReference type="InterPro" id="IPR032675">
    <property type="entry name" value="LRR_dom_sf"/>
</dbReference>
<feature type="compositionally biased region" description="Basic residues" evidence="1">
    <location>
        <begin position="1"/>
        <end position="11"/>
    </location>
</feature>
<dbReference type="Gene3D" id="1.20.1280.50">
    <property type="match status" value="1"/>
</dbReference>
<dbReference type="Pfam" id="PF00646">
    <property type="entry name" value="F-box"/>
    <property type="match status" value="1"/>
</dbReference>
<protein>
    <submittedName>
        <fullName evidence="4">F-box/LRR-repeat protein 13-like</fullName>
    </submittedName>
</protein>
<dbReference type="Gene3D" id="3.80.10.10">
    <property type="entry name" value="Ribonuclease Inhibitor"/>
    <property type="match status" value="1"/>
</dbReference>
<proteinExistence type="predicted"/>